<dbReference type="PANTHER" id="PTHR41252:SF1">
    <property type="entry name" value="BLR2505 PROTEIN"/>
    <property type="match status" value="1"/>
</dbReference>
<dbReference type="eggNOG" id="COG3631">
    <property type="taxonomic scope" value="Bacteria"/>
</dbReference>
<sequence length="128" mass="14314">MSNHIDIVNAMYVALPKQDFETFAKHTHPDFAVVEADSLPFAGTFSGMEGFTQLVTKVFEMFSEFEPNVKAMAAGDDTVMVWIDMKLTGRESGKTINVPMIEVFSFEGDKVKQITPFYYDTDAINAIV</sequence>
<dbReference type="InterPro" id="IPR032710">
    <property type="entry name" value="NTF2-like_dom_sf"/>
</dbReference>
<accession>B8KQE9</accession>
<dbReference type="AlphaFoldDB" id="B8KQE9"/>
<keyword evidence="3" id="KW-1185">Reference proteome</keyword>
<proteinExistence type="predicted"/>
<evidence type="ECO:0000259" key="1">
    <source>
        <dbReference type="Pfam" id="PF12680"/>
    </source>
</evidence>
<dbReference type="EMBL" id="DS999411">
    <property type="protein sequence ID" value="EED35417.1"/>
    <property type="molecule type" value="Genomic_DNA"/>
</dbReference>
<dbReference type="Gene3D" id="3.10.450.50">
    <property type="match status" value="1"/>
</dbReference>
<dbReference type="STRING" id="565045.NOR51B_1362"/>
<dbReference type="Proteomes" id="UP000004699">
    <property type="component" value="Unassembled WGS sequence"/>
</dbReference>
<dbReference type="PANTHER" id="PTHR41252">
    <property type="entry name" value="BLR2505 PROTEIN"/>
    <property type="match status" value="1"/>
</dbReference>
<name>B8KQE9_9GAMM</name>
<dbReference type="SUPFAM" id="SSF54427">
    <property type="entry name" value="NTF2-like"/>
    <property type="match status" value="1"/>
</dbReference>
<dbReference type="HOGENOM" id="CLU_133309_0_0_6"/>
<evidence type="ECO:0000313" key="3">
    <source>
        <dbReference type="Proteomes" id="UP000004699"/>
    </source>
</evidence>
<reference evidence="3" key="1">
    <citation type="journal article" date="2013" name="BMC Microbiol.">
        <title>Taxonomy and evolution of bacteriochlorophyll a-containing members of the OM60/NOR5 clade of marine gammaproteobacteria: description of Luminiphilus syltensis gen. nov., sp. nov., reclassification of Haliea rubra as Pseudohaliea rubra gen. nov., comb. nov., and emendation of Chromatocurvus halotolerans.</title>
        <authorList>
            <person name="Spring S."/>
            <person name="Riedel T."/>
            <person name="Sproer C."/>
            <person name="Yan S."/>
            <person name="Harder J."/>
            <person name="Fuchs B.M."/>
        </authorList>
    </citation>
    <scope>NUCLEOTIDE SEQUENCE [LARGE SCALE GENOMIC DNA]</scope>
    <source>
        <strain evidence="3">NOR51-B</strain>
    </source>
</reference>
<gene>
    <name evidence="2" type="ORF">NOR51B_1362</name>
</gene>
<feature type="domain" description="SnoaL-like" evidence="1">
    <location>
        <begin position="8"/>
        <end position="113"/>
    </location>
</feature>
<dbReference type="Pfam" id="PF12680">
    <property type="entry name" value="SnoaL_2"/>
    <property type="match status" value="1"/>
</dbReference>
<protein>
    <recommendedName>
        <fullName evidence="1">SnoaL-like domain-containing protein</fullName>
    </recommendedName>
</protein>
<organism evidence="2 3">
    <name type="scientific">Luminiphilus syltensis NOR5-1B</name>
    <dbReference type="NCBI Taxonomy" id="565045"/>
    <lineage>
        <taxon>Bacteria</taxon>
        <taxon>Pseudomonadati</taxon>
        <taxon>Pseudomonadota</taxon>
        <taxon>Gammaproteobacteria</taxon>
        <taxon>Cellvibrionales</taxon>
        <taxon>Halieaceae</taxon>
        <taxon>Luminiphilus</taxon>
    </lineage>
</organism>
<evidence type="ECO:0000313" key="2">
    <source>
        <dbReference type="EMBL" id="EED35417.1"/>
    </source>
</evidence>
<dbReference type="InterPro" id="IPR037401">
    <property type="entry name" value="SnoaL-like"/>
</dbReference>